<dbReference type="RefSeq" id="WP_068606379.1">
    <property type="nucleotide sequence ID" value="NZ_CP011388.1"/>
</dbReference>
<proteinExistence type="predicted"/>
<evidence type="ECO:0000313" key="2">
    <source>
        <dbReference type="EMBL" id="ANE46679.1"/>
    </source>
</evidence>
<keyword evidence="3" id="KW-1185">Reference proteome</keyword>
<name>A0A172THZ4_9BACL</name>
<evidence type="ECO:0000256" key="1">
    <source>
        <dbReference type="SAM" id="Phobius"/>
    </source>
</evidence>
<feature type="transmembrane region" description="Helical" evidence="1">
    <location>
        <begin position="54"/>
        <end position="77"/>
    </location>
</feature>
<dbReference type="Pfam" id="PF06612">
    <property type="entry name" value="DUF1146"/>
    <property type="match status" value="1"/>
</dbReference>
<dbReference type="OrthoDB" id="1651016at2"/>
<dbReference type="Proteomes" id="UP000076927">
    <property type="component" value="Chromosome"/>
</dbReference>
<dbReference type="PATRIC" id="fig|1178515.4.peg.2169"/>
<reference evidence="2 3" key="1">
    <citation type="submission" date="2015-01" db="EMBL/GenBank/DDBJ databases">
        <title>Paenibacillus swuensis/DY6/whole genome sequencing.</title>
        <authorList>
            <person name="Kim M.K."/>
            <person name="Srinivasan S."/>
            <person name="Lee J.-J."/>
        </authorList>
    </citation>
    <scope>NUCLEOTIDE SEQUENCE [LARGE SCALE GENOMIC DNA]</scope>
    <source>
        <strain evidence="2 3">DY6</strain>
    </source>
</reference>
<dbReference type="STRING" id="1178515.SY83_10805"/>
<feature type="transmembrane region" description="Helical" evidence="1">
    <location>
        <begin position="12"/>
        <end position="33"/>
    </location>
</feature>
<dbReference type="NCBIfam" id="TIGR02327">
    <property type="entry name" value="int_mem_ywzB"/>
    <property type="match status" value="1"/>
</dbReference>
<accession>A0A172THZ4</accession>
<dbReference type="InterPro" id="IPR009526">
    <property type="entry name" value="DUF1146"/>
</dbReference>
<keyword evidence="1" id="KW-1133">Transmembrane helix</keyword>
<gene>
    <name evidence="2" type="ORF">SY83_10805</name>
</gene>
<evidence type="ECO:0000313" key="3">
    <source>
        <dbReference type="Proteomes" id="UP000076927"/>
    </source>
</evidence>
<dbReference type="AlphaFoldDB" id="A0A172THZ4"/>
<sequence>MDPSTPTTLVSSIGLSGVINITVVLVCIILAWWSLQKFRFDVLMREPRSPQGKVLHVFLSVVIGYQVAKFIFDYVIWARMMKYIAI</sequence>
<keyword evidence="1" id="KW-0472">Membrane</keyword>
<keyword evidence="1" id="KW-0812">Transmembrane</keyword>
<organism evidence="2 3">
    <name type="scientific">Paenibacillus swuensis</name>
    <dbReference type="NCBI Taxonomy" id="1178515"/>
    <lineage>
        <taxon>Bacteria</taxon>
        <taxon>Bacillati</taxon>
        <taxon>Bacillota</taxon>
        <taxon>Bacilli</taxon>
        <taxon>Bacillales</taxon>
        <taxon>Paenibacillaceae</taxon>
        <taxon>Paenibacillus</taxon>
    </lineage>
</organism>
<protein>
    <submittedName>
        <fullName evidence="2">Membrane protein</fullName>
    </submittedName>
</protein>
<dbReference type="EMBL" id="CP011388">
    <property type="protein sequence ID" value="ANE46679.1"/>
    <property type="molecule type" value="Genomic_DNA"/>
</dbReference>
<dbReference type="KEGG" id="pswu:SY83_10805"/>